<dbReference type="Proteomes" id="UP001066276">
    <property type="component" value="Chromosome 2_1"/>
</dbReference>
<evidence type="ECO:0000313" key="1">
    <source>
        <dbReference type="EMBL" id="KAJ1202078.1"/>
    </source>
</evidence>
<accession>A0AAV7VL75</accession>
<protein>
    <submittedName>
        <fullName evidence="1">Uncharacterized protein</fullName>
    </submittedName>
</protein>
<dbReference type="EMBL" id="JANPWB010000003">
    <property type="protein sequence ID" value="KAJ1202078.1"/>
    <property type="molecule type" value="Genomic_DNA"/>
</dbReference>
<organism evidence="1 2">
    <name type="scientific">Pleurodeles waltl</name>
    <name type="common">Iberian ribbed newt</name>
    <dbReference type="NCBI Taxonomy" id="8319"/>
    <lineage>
        <taxon>Eukaryota</taxon>
        <taxon>Metazoa</taxon>
        <taxon>Chordata</taxon>
        <taxon>Craniata</taxon>
        <taxon>Vertebrata</taxon>
        <taxon>Euteleostomi</taxon>
        <taxon>Amphibia</taxon>
        <taxon>Batrachia</taxon>
        <taxon>Caudata</taxon>
        <taxon>Salamandroidea</taxon>
        <taxon>Salamandridae</taxon>
        <taxon>Pleurodelinae</taxon>
        <taxon>Pleurodeles</taxon>
    </lineage>
</organism>
<reference evidence="1" key="1">
    <citation type="journal article" date="2022" name="bioRxiv">
        <title>Sequencing and chromosome-scale assembly of the giantPleurodeles waltlgenome.</title>
        <authorList>
            <person name="Brown T."/>
            <person name="Elewa A."/>
            <person name="Iarovenko S."/>
            <person name="Subramanian E."/>
            <person name="Araus A.J."/>
            <person name="Petzold A."/>
            <person name="Susuki M."/>
            <person name="Suzuki K.-i.T."/>
            <person name="Hayashi T."/>
            <person name="Toyoda A."/>
            <person name="Oliveira C."/>
            <person name="Osipova E."/>
            <person name="Leigh N.D."/>
            <person name="Simon A."/>
            <person name="Yun M.H."/>
        </authorList>
    </citation>
    <scope>NUCLEOTIDE SEQUENCE</scope>
    <source>
        <strain evidence="1">20211129_DDA</strain>
        <tissue evidence="1">Liver</tissue>
    </source>
</reference>
<proteinExistence type="predicted"/>
<name>A0AAV7VL75_PLEWA</name>
<keyword evidence="2" id="KW-1185">Reference proteome</keyword>
<evidence type="ECO:0000313" key="2">
    <source>
        <dbReference type="Proteomes" id="UP001066276"/>
    </source>
</evidence>
<comment type="caution">
    <text evidence="1">The sequence shown here is derived from an EMBL/GenBank/DDBJ whole genome shotgun (WGS) entry which is preliminary data.</text>
</comment>
<sequence length="99" mass="10409">MSGDPSLALMSRASMRERVRGWGRGVPGMSAVTQIQHECGDADSPPGGLCSLRARIRSNGGSHSKDEAICLLQQPSVIVRMPVCDTSSGPGGLEDKCLQ</sequence>
<gene>
    <name evidence="1" type="ORF">NDU88_005881</name>
</gene>
<dbReference type="AlphaFoldDB" id="A0AAV7VL75"/>